<evidence type="ECO:0000256" key="3">
    <source>
        <dbReference type="ARBA" id="ARBA00022741"/>
    </source>
</evidence>
<name>A0A8H3YGA5_9TREE</name>
<keyword evidence="7" id="KW-0520">NAD</keyword>
<dbReference type="EMBL" id="BLZA01000028">
    <property type="protein sequence ID" value="GHJ88088.1"/>
    <property type="molecule type" value="Genomic_DNA"/>
</dbReference>
<keyword evidence="3" id="KW-0547">Nucleotide-binding</keyword>
<dbReference type="Pfam" id="PF20143">
    <property type="entry name" value="NAD_kinase_C"/>
    <property type="match status" value="1"/>
</dbReference>
<dbReference type="SUPFAM" id="SSF111331">
    <property type="entry name" value="NAD kinase/diacylglycerol kinase-like"/>
    <property type="match status" value="1"/>
</dbReference>
<comment type="caution">
    <text evidence="8">The sequence shown here is derived from an EMBL/GenBank/DDBJ whole genome shotgun (WGS) entry which is preliminary data.</text>
</comment>
<dbReference type="HAMAP" id="MF_00361">
    <property type="entry name" value="NAD_kinase"/>
    <property type="match status" value="1"/>
</dbReference>
<dbReference type="Gene3D" id="2.60.200.30">
    <property type="entry name" value="Probable inorganic polyphosphate/atp-NAD kinase, domain 2"/>
    <property type="match status" value="1"/>
</dbReference>
<dbReference type="InterPro" id="IPR016064">
    <property type="entry name" value="NAD/diacylglycerol_kinase_sf"/>
</dbReference>
<keyword evidence="4" id="KW-0418">Kinase</keyword>
<dbReference type="AlphaFoldDB" id="A0A8H3YGA5"/>
<dbReference type="PANTHER" id="PTHR20275">
    <property type="entry name" value="NAD KINASE"/>
    <property type="match status" value="1"/>
</dbReference>
<organism evidence="8 9">
    <name type="scientific">Naganishia liquefaciens</name>
    <dbReference type="NCBI Taxonomy" id="104408"/>
    <lineage>
        <taxon>Eukaryota</taxon>
        <taxon>Fungi</taxon>
        <taxon>Dikarya</taxon>
        <taxon>Basidiomycota</taxon>
        <taxon>Agaricomycotina</taxon>
        <taxon>Tremellomycetes</taxon>
        <taxon>Filobasidiales</taxon>
        <taxon>Filobasidiaceae</taxon>
        <taxon>Naganishia</taxon>
    </lineage>
</organism>
<keyword evidence="6" id="KW-0521">NADP</keyword>
<dbReference type="InterPro" id="IPR017438">
    <property type="entry name" value="ATP-NAD_kinase_N"/>
</dbReference>
<evidence type="ECO:0000256" key="2">
    <source>
        <dbReference type="ARBA" id="ARBA00022679"/>
    </source>
</evidence>
<reference evidence="8" key="1">
    <citation type="submission" date="2020-07" db="EMBL/GenBank/DDBJ databases">
        <title>Draft Genome Sequence of a Deep-Sea Yeast, Naganishia (Cryptococcus) liquefaciens strain N6.</title>
        <authorList>
            <person name="Han Y.W."/>
            <person name="Kajitani R."/>
            <person name="Morimoto H."/>
            <person name="Parhat M."/>
            <person name="Tsubouchi H."/>
            <person name="Bakenova O."/>
            <person name="Ogata M."/>
            <person name="Argunhan B."/>
            <person name="Aoki R."/>
            <person name="Kajiwara S."/>
            <person name="Itoh T."/>
            <person name="Iwasaki H."/>
        </authorList>
    </citation>
    <scope>NUCLEOTIDE SEQUENCE</scope>
    <source>
        <strain evidence="8">N6</strain>
    </source>
</reference>
<evidence type="ECO:0000313" key="8">
    <source>
        <dbReference type="EMBL" id="GHJ88088.1"/>
    </source>
</evidence>
<evidence type="ECO:0000256" key="1">
    <source>
        <dbReference type="ARBA" id="ARBA00010995"/>
    </source>
</evidence>
<proteinExistence type="inferred from homology"/>
<dbReference type="InterPro" id="IPR017437">
    <property type="entry name" value="ATP-NAD_kinase_PpnK-typ_C"/>
</dbReference>
<dbReference type="PANTHER" id="PTHR20275:SF26">
    <property type="entry name" value="NADH KINASE POS5, MITOCHONDRIAL"/>
    <property type="match status" value="1"/>
</dbReference>
<dbReference type="GO" id="GO:0019674">
    <property type="term" value="P:NAD+ metabolic process"/>
    <property type="evidence" value="ECO:0007669"/>
    <property type="project" value="InterPro"/>
</dbReference>
<evidence type="ECO:0000256" key="4">
    <source>
        <dbReference type="ARBA" id="ARBA00022777"/>
    </source>
</evidence>
<dbReference type="GO" id="GO:0003951">
    <property type="term" value="F:NAD+ kinase activity"/>
    <property type="evidence" value="ECO:0007669"/>
    <property type="project" value="InterPro"/>
</dbReference>
<evidence type="ECO:0000256" key="7">
    <source>
        <dbReference type="ARBA" id="ARBA00023027"/>
    </source>
</evidence>
<dbReference type="Pfam" id="PF01513">
    <property type="entry name" value="NAD_kinase"/>
    <property type="match status" value="1"/>
</dbReference>
<keyword evidence="2" id="KW-0808">Transferase</keyword>
<sequence length="363" mass="39756">MLLLRRTRCLCIPQVRHFSAHRGIGTVLVVKKPNDPRTTDAAAGIIRFLSERSGAPERIWIERDAVRDLQGVGLKVDDDPSGPIRVLERQPVHHDPTCSFPALSRHPLPPIDLVITLGGDGTILHLSSLYSTAGSVPPVLSFSMGSLGFLLPFHIERYRETLKDVWNGHYAIRERMRLACKVFDSKGQAVSRCADSGTGWQVMNEVALHRGRYPHLSVVDAYVNAQHLTEAVADGLILATPTGSTAYSLSSGGPIVHPSVNSFLLTPIAPRSLSFRTLLLPDESVIKMQISSKSRAPSELSMDGREVCILHPGEHITVRKSDFPIPCIVPKDGQDGWVADINSLLQFNVGFKNSALQRGHTPV</sequence>
<dbReference type="GO" id="GO:0005524">
    <property type="term" value="F:ATP binding"/>
    <property type="evidence" value="ECO:0007669"/>
    <property type="project" value="UniProtKB-KW"/>
</dbReference>
<keyword evidence="9" id="KW-1185">Reference proteome</keyword>
<gene>
    <name evidence="8" type="ORF">NliqN6_4490</name>
</gene>
<keyword evidence="5" id="KW-0067">ATP-binding</keyword>
<dbReference type="OrthoDB" id="24581at2759"/>
<evidence type="ECO:0000256" key="6">
    <source>
        <dbReference type="ARBA" id="ARBA00022857"/>
    </source>
</evidence>
<dbReference type="Proteomes" id="UP000620104">
    <property type="component" value="Unassembled WGS sequence"/>
</dbReference>
<protein>
    <submittedName>
        <fullName evidence="8">Uncharacterized protein</fullName>
    </submittedName>
</protein>
<dbReference type="Gene3D" id="3.40.50.10330">
    <property type="entry name" value="Probable inorganic polyphosphate/atp-NAD kinase, domain 1"/>
    <property type="match status" value="1"/>
</dbReference>
<dbReference type="InterPro" id="IPR002504">
    <property type="entry name" value="NADK"/>
</dbReference>
<dbReference type="GO" id="GO:0006741">
    <property type="term" value="P:NADP+ biosynthetic process"/>
    <property type="evidence" value="ECO:0007669"/>
    <property type="project" value="InterPro"/>
</dbReference>
<accession>A0A8H3YGA5</accession>
<evidence type="ECO:0000313" key="9">
    <source>
        <dbReference type="Proteomes" id="UP000620104"/>
    </source>
</evidence>
<comment type="similarity">
    <text evidence="1">Belongs to the NAD kinase family.</text>
</comment>
<dbReference type="FunFam" id="2.60.200.30:FF:000009">
    <property type="entry name" value="Poly(P)/ATP NAD kinase"/>
    <property type="match status" value="1"/>
</dbReference>
<evidence type="ECO:0000256" key="5">
    <source>
        <dbReference type="ARBA" id="ARBA00022840"/>
    </source>
</evidence>